<evidence type="ECO:0000313" key="4">
    <source>
        <dbReference type="Proteomes" id="UP000275078"/>
    </source>
</evidence>
<dbReference type="GO" id="GO:0006574">
    <property type="term" value="P:L-valine catabolic process"/>
    <property type="evidence" value="ECO:0007669"/>
    <property type="project" value="TreeGrafter"/>
</dbReference>
<dbReference type="STRING" id="1160509.A0A3N4IE14"/>
<evidence type="ECO:0000313" key="3">
    <source>
        <dbReference type="EMBL" id="RPA79954.1"/>
    </source>
</evidence>
<name>A0A3N4IE14_ASCIM</name>
<feature type="compositionally biased region" description="Basic and acidic residues" evidence="2">
    <location>
        <begin position="207"/>
        <end position="217"/>
    </location>
</feature>
<dbReference type="InterPro" id="IPR010061">
    <property type="entry name" value="MeMal-semiAld_DH"/>
</dbReference>
<dbReference type="GO" id="GO:0004491">
    <property type="term" value="F:methylmalonate-semialdehyde dehydrogenase (acylating, NAD) activity"/>
    <property type="evidence" value="ECO:0007669"/>
    <property type="project" value="InterPro"/>
</dbReference>
<feature type="region of interest" description="Disordered" evidence="2">
    <location>
        <begin position="144"/>
        <end position="222"/>
    </location>
</feature>
<evidence type="ECO:0000256" key="1">
    <source>
        <dbReference type="ARBA" id="ARBA00009986"/>
    </source>
</evidence>
<feature type="region of interest" description="Disordered" evidence="2">
    <location>
        <begin position="267"/>
        <end position="305"/>
    </location>
</feature>
<dbReference type="OrthoDB" id="3582634at2759"/>
<feature type="compositionally biased region" description="Basic and acidic residues" evidence="2">
    <location>
        <begin position="90"/>
        <end position="104"/>
    </location>
</feature>
<feature type="compositionally biased region" description="Basic and acidic residues" evidence="2">
    <location>
        <begin position="271"/>
        <end position="295"/>
    </location>
</feature>
<protein>
    <recommendedName>
        <fullName evidence="5">FAR1 domain-containing protein</fullName>
    </recommendedName>
</protein>
<dbReference type="AlphaFoldDB" id="A0A3N4IE14"/>
<organism evidence="3 4">
    <name type="scientific">Ascobolus immersus RN42</name>
    <dbReference type="NCBI Taxonomy" id="1160509"/>
    <lineage>
        <taxon>Eukaryota</taxon>
        <taxon>Fungi</taxon>
        <taxon>Dikarya</taxon>
        <taxon>Ascomycota</taxon>
        <taxon>Pezizomycotina</taxon>
        <taxon>Pezizomycetes</taxon>
        <taxon>Pezizales</taxon>
        <taxon>Ascobolaceae</taxon>
        <taxon>Ascobolus</taxon>
    </lineage>
</organism>
<gene>
    <name evidence="3" type="ORF">BJ508DRAFT_327810</name>
</gene>
<evidence type="ECO:0008006" key="5">
    <source>
        <dbReference type="Google" id="ProtNLM"/>
    </source>
</evidence>
<accession>A0A3N4IE14</accession>
<evidence type="ECO:0000256" key="2">
    <source>
        <dbReference type="SAM" id="MobiDB-lite"/>
    </source>
</evidence>
<feature type="region of interest" description="Disordered" evidence="2">
    <location>
        <begin position="79"/>
        <end position="132"/>
    </location>
</feature>
<keyword evidence="4" id="KW-1185">Reference proteome</keyword>
<proteinExistence type="inferred from homology"/>
<comment type="similarity">
    <text evidence="1">Belongs to the aldehyde dehydrogenase family.</text>
</comment>
<dbReference type="PANTHER" id="PTHR43866:SF3">
    <property type="entry name" value="METHYLMALONATE-SEMIALDEHYDE DEHYDROGENASE [ACYLATING], MITOCHONDRIAL"/>
    <property type="match status" value="1"/>
</dbReference>
<dbReference type="EMBL" id="ML119693">
    <property type="protein sequence ID" value="RPA79954.1"/>
    <property type="molecule type" value="Genomic_DNA"/>
</dbReference>
<dbReference type="GO" id="GO:0006210">
    <property type="term" value="P:thymine catabolic process"/>
    <property type="evidence" value="ECO:0007669"/>
    <property type="project" value="TreeGrafter"/>
</dbReference>
<dbReference type="Proteomes" id="UP000275078">
    <property type="component" value="Unassembled WGS sequence"/>
</dbReference>
<dbReference type="PANTHER" id="PTHR43866">
    <property type="entry name" value="MALONATE-SEMIALDEHYDE DEHYDROGENASE"/>
    <property type="match status" value="1"/>
</dbReference>
<reference evidence="3 4" key="1">
    <citation type="journal article" date="2018" name="Nat. Ecol. Evol.">
        <title>Pezizomycetes genomes reveal the molecular basis of ectomycorrhizal truffle lifestyle.</title>
        <authorList>
            <person name="Murat C."/>
            <person name="Payen T."/>
            <person name="Noel B."/>
            <person name="Kuo A."/>
            <person name="Morin E."/>
            <person name="Chen J."/>
            <person name="Kohler A."/>
            <person name="Krizsan K."/>
            <person name="Balestrini R."/>
            <person name="Da Silva C."/>
            <person name="Montanini B."/>
            <person name="Hainaut M."/>
            <person name="Levati E."/>
            <person name="Barry K.W."/>
            <person name="Belfiori B."/>
            <person name="Cichocki N."/>
            <person name="Clum A."/>
            <person name="Dockter R.B."/>
            <person name="Fauchery L."/>
            <person name="Guy J."/>
            <person name="Iotti M."/>
            <person name="Le Tacon F."/>
            <person name="Lindquist E.A."/>
            <person name="Lipzen A."/>
            <person name="Malagnac F."/>
            <person name="Mello A."/>
            <person name="Molinier V."/>
            <person name="Miyauchi S."/>
            <person name="Poulain J."/>
            <person name="Riccioni C."/>
            <person name="Rubini A."/>
            <person name="Sitrit Y."/>
            <person name="Splivallo R."/>
            <person name="Traeger S."/>
            <person name="Wang M."/>
            <person name="Zifcakova L."/>
            <person name="Wipf D."/>
            <person name="Zambonelli A."/>
            <person name="Paolocci F."/>
            <person name="Nowrousian M."/>
            <person name="Ottonello S."/>
            <person name="Baldrian P."/>
            <person name="Spatafora J.W."/>
            <person name="Henrissat B."/>
            <person name="Nagy L.G."/>
            <person name="Aury J.M."/>
            <person name="Wincker P."/>
            <person name="Grigoriev I.V."/>
            <person name="Bonfante P."/>
            <person name="Martin F.M."/>
        </authorList>
    </citation>
    <scope>NUCLEOTIDE SEQUENCE [LARGE SCALE GENOMIC DNA]</scope>
    <source>
        <strain evidence="3 4">RN42</strain>
    </source>
</reference>
<sequence length="377" mass="41808">MPQDITDAPESIPIDPELLALEQTHIADHNRPQYNCEKLSFGGVPVGLKGNENEDICITSIAYLGGNVGDALYDRYGKLRDPNDNSEQSVKQEDSSRSNSKDLEETGSGNETGDHYGETGPEDEADDCHSDGWIQGIDFMDIRRLDPSHGSTRGQPTGGDLSSRLDEGDNLDTEGDAMGRSGENGDEHDDVSTGHAESDENQDGTGDDVHTSPDSDRVLPVMLPPPVPSELFPTGEIAVNFCQQWARQHGYALSRVQGSEKGRRIVLACDRGGDSERRKERREQAKDKRREEGRKERKKGQGTSKVGCPFKLSLWRQRYGGWKLVLTNPNHEFHEASSEPIGHSHLRRLTLEQYDFVEKQTNVGVMSSNILKGLREK</sequence>